<keyword evidence="1" id="KW-0472">Membrane</keyword>
<protein>
    <recommendedName>
        <fullName evidence="4">DUF1109 domain-containing protein</fullName>
    </recommendedName>
</protein>
<organism evidence="2 3">
    <name type="scientific">Metabacillus fastidiosus</name>
    <dbReference type="NCBI Taxonomy" id="1458"/>
    <lineage>
        <taxon>Bacteria</taxon>
        <taxon>Bacillati</taxon>
        <taxon>Bacillota</taxon>
        <taxon>Bacilli</taxon>
        <taxon>Bacillales</taxon>
        <taxon>Bacillaceae</taxon>
        <taxon>Metabacillus</taxon>
    </lineage>
</organism>
<evidence type="ECO:0000313" key="3">
    <source>
        <dbReference type="Proteomes" id="UP001342826"/>
    </source>
</evidence>
<feature type="transmembrane region" description="Helical" evidence="1">
    <location>
        <begin position="67"/>
        <end position="87"/>
    </location>
</feature>
<dbReference type="Proteomes" id="UP001342826">
    <property type="component" value="Unassembled WGS sequence"/>
</dbReference>
<gene>
    <name evidence="2" type="ORF">P9271_13575</name>
</gene>
<reference evidence="2 3" key="1">
    <citation type="submission" date="2023-03" db="EMBL/GenBank/DDBJ databases">
        <title>Bacillus Genome Sequencing.</title>
        <authorList>
            <person name="Dunlap C."/>
        </authorList>
    </citation>
    <scope>NUCLEOTIDE SEQUENCE [LARGE SCALE GENOMIC DNA]</scope>
    <source>
        <strain evidence="2 3">NRS-1717</strain>
    </source>
</reference>
<evidence type="ECO:0008006" key="4">
    <source>
        <dbReference type="Google" id="ProtNLM"/>
    </source>
</evidence>
<accession>A0ABU6NZ85</accession>
<comment type="caution">
    <text evidence="2">The sequence shown here is derived from an EMBL/GenBank/DDBJ whole genome shotgun (WGS) entry which is preliminary data.</text>
</comment>
<evidence type="ECO:0000256" key="1">
    <source>
        <dbReference type="SAM" id="Phobius"/>
    </source>
</evidence>
<name>A0ABU6NZ85_9BACI</name>
<keyword evidence="3" id="KW-1185">Reference proteome</keyword>
<keyword evidence="1" id="KW-0812">Transmembrane</keyword>
<dbReference type="RefSeq" id="WP_328015394.1">
    <property type="nucleotide sequence ID" value="NZ_JARTFS010000011.1"/>
</dbReference>
<feature type="transmembrane region" description="Helical" evidence="1">
    <location>
        <begin position="31"/>
        <end position="55"/>
    </location>
</feature>
<proteinExistence type="predicted"/>
<sequence length="195" mass="22916">MKQKWLLFLSIVSSILVILLSFFQWKLIDIITVFLMLPVWSLVFGFFITITVMSIIHLLKKKEWKPLTVQLLTILLWLFIPFTQIMLDLDFKMNKAEREEVVEMVEKGTLKPNVSHNSSLILLPEKYKWLSTGGGEIVIEKNGNFVLFFTYRGMLDNFSGFVYSPNDKKPSKHDFDADFQQIEKLDKNWYFVGSY</sequence>
<feature type="transmembrane region" description="Helical" evidence="1">
    <location>
        <begin position="5"/>
        <end position="25"/>
    </location>
</feature>
<keyword evidence="1" id="KW-1133">Transmembrane helix</keyword>
<dbReference type="EMBL" id="JARTFS010000011">
    <property type="protein sequence ID" value="MED4402346.1"/>
    <property type="molecule type" value="Genomic_DNA"/>
</dbReference>
<evidence type="ECO:0000313" key="2">
    <source>
        <dbReference type="EMBL" id="MED4402346.1"/>
    </source>
</evidence>